<evidence type="ECO:0000313" key="2">
    <source>
        <dbReference type="EMBL" id="KAF7412764.1"/>
    </source>
</evidence>
<evidence type="ECO:0000313" key="3">
    <source>
        <dbReference type="Proteomes" id="UP000600918"/>
    </source>
</evidence>
<name>A0A834KRJ4_VESPE</name>
<gene>
    <name evidence="2" type="ORF">H0235_012615</name>
</gene>
<organism evidence="2 3">
    <name type="scientific">Vespula pensylvanica</name>
    <name type="common">Western yellow jacket</name>
    <name type="synonym">Wasp</name>
    <dbReference type="NCBI Taxonomy" id="30213"/>
    <lineage>
        <taxon>Eukaryota</taxon>
        <taxon>Metazoa</taxon>
        <taxon>Ecdysozoa</taxon>
        <taxon>Arthropoda</taxon>
        <taxon>Hexapoda</taxon>
        <taxon>Insecta</taxon>
        <taxon>Pterygota</taxon>
        <taxon>Neoptera</taxon>
        <taxon>Endopterygota</taxon>
        <taxon>Hymenoptera</taxon>
        <taxon>Apocrita</taxon>
        <taxon>Aculeata</taxon>
        <taxon>Vespoidea</taxon>
        <taxon>Vespidae</taxon>
        <taxon>Vespinae</taxon>
        <taxon>Vespula</taxon>
    </lineage>
</organism>
<keyword evidence="3" id="KW-1185">Reference proteome</keyword>
<comment type="caution">
    <text evidence="2">The sequence shown here is derived from an EMBL/GenBank/DDBJ whole genome shotgun (WGS) entry which is preliminary data.</text>
</comment>
<dbReference type="AlphaFoldDB" id="A0A834KRJ4"/>
<feature type="region of interest" description="Disordered" evidence="1">
    <location>
        <begin position="1"/>
        <end position="20"/>
    </location>
</feature>
<feature type="region of interest" description="Disordered" evidence="1">
    <location>
        <begin position="87"/>
        <end position="106"/>
    </location>
</feature>
<evidence type="ECO:0000256" key="1">
    <source>
        <dbReference type="SAM" id="MobiDB-lite"/>
    </source>
</evidence>
<accession>A0A834KRJ4</accession>
<dbReference type="Proteomes" id="UP000600918">
    <property type="component" value="Unassembled WGS sequence"/>
</dbReference>
<protein>
    <submittedName>
        <fullName evidence="2">Uncharacterized protein</fullName>
    </submittedName>
</protein>
<reference evidence="2" key="1">
    <citation type="journal article" date="2020" name="G3 (Bethesda)">
        <title>High-Quality Assemblies for Three Invasive Social Wasps from the &lt;i&gt;Vespula&lt;/i&gt; Genus.</title>
        <authorList>
            <person name="Harrop T.W.R."/>
            <person name="Guhlin J."/>
            <person name="McLaughlin G.M."/>
            <person name="Permina E."/>
            <person name="Stockwell P."/>
            <person name="Gilligan J."/>
            <person name="Le Lec M.F."/>
            <person name="Gruber M.A.M."/>
            <person name="Quinn O."/>
            <person name="Lovegrove M."/>
            <person name="Duncan E.J."/>
            <person name="Remnant E.J."/>
            <person name="Van Eeckhoven J."/>
            <person name="Graham B."/>
            <person name="Knapp R.A."/>
            <person name="Langford K.W."/>
            <person name="Kronenberg Z."/>
            <person name="Press M.O."/>
            <person name="Eacker S.M."/>
            <person name="Wilson-Rankin E.E."/>
            <person name="Purcell J."/>
            <person name="Lester P.J."/>
            <person name="Dearden P.K."/>
        </authorList>
    </citation>
    <scope>NUCLEOTIDE SEQUENCE</scope>
    <source>
        <strain evidence="2">Volc-1</strain>
    </source>
</reference>
<feature type="compositionally biased region" description="Basic and acidic residues" evidence="1">
    <location>
        <begin position="87"/>
        <end position="97"/>
    </location>
</feature>
<proteinExistence type="predicted"/>
<dbReference type="EMBL" id="JACSDY010000012">
    <property type="protein sequence ID" value="KAF7412764.1"/>
    <property type="molecule type" value="Genomic_DNA"/>
</dbReference>
<sequence length="106" mass="12112">MTSLVQRDFGSPRKRESTGSNASSYLLLLNSLATDLDCMLSELCTTPDSYERLITFARETVKHIRDNNSGRSRDICKALYKGDTKSLNSREERRENLHAISPRYTH</sequence>